<dbReference type="PANTHER" id="PTHR22923">
    <property type="entry name" value="CEREBELLIN-RELATED"/>
    <property type="match status" value="1"/>
</dbReference>
<evidence type="ECO:0000259" key="6">
    <source>
        <dbReference type="PROSITE" id="PS50871"/>
    </source>
</evidence>
<keyword evidence="3 5" id="KW-0732">Signal</keyword>
<evidence type="ECO:0000256" key="2">
    <source>
        <dbReference type="ARBA" id="ARBA00022525"/>
    </source>
</evidence>
<dbReference type="SMART" id="SM00110">
    <property type="entry name" value="C1Q"/>
    <property type="match status" value="1"/>
</dbReference>
<dbReference type="RefSeq" id="XP_022301101.1">
    <property type="nucleotide sequence ID" value="XM_022445393.1"/>
</dbReference>
<comment type="subcellular location">
    <subcellularLocation>
        <location evidence="1">Secreted</location>
    </subcellularLocation>
</comment>
<proteinExistence type="predicted"/>
<dbReference type="Proteomes" id="UP000694844">
    <property type="component" value="Chromosome 8"/>
</dbReference>
<evidence type="ECO:0000313" key="8">
    <source>
        <dbReference type="RefSeq" id="XP_022301101.1"/>
    </source>
</evidence>
<organism evidence="7 8">
    <name type="scientific">Crassostrea virginica</name>
    <name type="common">Eastern oyster</name>
    <dbReference type="NCBI Taxonomy" id="6565"/>
    <lineage>
        <taxon>Eukaryota</taxon>
        <taxon>Metazoa</taxon>
        <taxon>Spiralia</taxon>
        <taxon>Lophotrochozoa</taxon>
        <taxon>Mollusca</taxon>
        <taxon>Bivalvia</taxon>
        <taxon>Autobranchia</taxon>
        <taxon>Pteriomorphia</taxon>
        <taxon>Ostreida</taxon>
        <taxon>Ostreoidea</taxon>
        <taxon>Ostreidae</taxon>
        <taxon>Crassostrea</taxon>
    </lineage>
</organism>
<dbReference type="InterPro" id="IPR001073">
    <property type="entry name" value="C1q_dom"/>
</dbReference>
<dbReference type="OrthoDB" id="6131211at2759"/>
<gene>
    <name evidence="8" type="primary">LOC111109313</name>
</gene>
<keyword evidence="4" id="KW-0175">Coiled coil</keyword>
<evidence type="ECO:0000256" key="5">
    <source>
        <dbReference type="SAM" id="SignalP"/>
    </source>
</evidence>
<sequence>MIPFGLAIAFVFSVGLYAKENSISNLNPLSDVIDELKSLRQEVEENRKQILKQENELKTVKRELEETKKHCQCGPNPVIEKSETEKNEVYSKKEKNINHIGGESRIKRIIPHTGQDGPVAFYAYMSTSMSNIGGHQTLLFDVIKTNAGNGFHSTSGVFIAPTSGFYVFTWTIRVYNTGQHSVELVVNGQGLGALYEHSISGEDDMSSTTAVVYVNEGEDVYLRTKMDYNQGTIHTSVYGYSSFAGWKLNN</sequence>
<feature type="signal peptide" evidence="5">
    <location>
        <begin position="1"/>
        <end position="18"/>
    </location>
</feature>
<dbReference type="InterPro" id="IPR008983">
    <property type="entry name" value="Tumour_necrosis_fac-like_dom"/>
</dbReference>
<dbReference type="Pfam" id="PF00386">
    <property type="entry name" value="C1q"/>
    <property type="match status" value="1"/>
</dbReference>
<keyword evidence="7" id="KW-1185">Reference proteome</keyword>
<dbReference type="PANTHER" id="PTHR22923:SF116">
    <property type="entry name" value="C1Q DOMAIN-CONTAINING PROTEIN"/>
    <property type="match status" value="1"/>
</dbReference>
<protein>
    <submittedName>
        <fullName evidence="8">Heavy metal-binding protein HIP-like</fullName>
    </submittedName>
</protein>
<evidence type="ECO:0000313" key="7">
    <source>
        <dbReference type="Proteomes" id="UP000694844"/>
    </source>
</evidence>
<name>A0A8B8BDN1_CRAVI</name>
<feature type="chain" id="PRO_5034084330" evidence="5">
    <location>
        <begin position="19"/>
        <end position="250"/>
    </location>
</feature>
<dbReference type="AlphaFoldDB" id="A0A8B8BDN1"/>
<accession>A0A8B8BDN1</accession>
<dbReference type="PRINTS" id="PR00007">
    <property type="entry name" value="COMPLEMNTC1Q"/>
</dbReference>
<reference evidence="8" key="1">
    <citation type="submission" date="2025-08" db="UniProtKB">
        <authorList>
            <consortium name="RefSeq"/>
        </authorList>
    </citation>
    <scope>IDENTIFICATION</scope>
    <source>
        <tissue evidence="8">Whole sample</tissue>
    </source>
</reference>
<evidence type="ECO:0000256" key="3">
    <source>
        <dbReference type="ARBA" id="ARBA00022729"/>
    </source>
</evidence>
<feature type="coiled-coil region" evidence="4">
    <location>
        <begin position="29"/>
        <end position="70"/>
    </location>
</feature>
<evidence type="ECO:0000256" key="4">
    <source>
        <dbReference type="SAM" id="Coils"/>
    </source>
</evidence>
<dbReference type="InterPro" id="IPR050822">
    <property type="entry name" value="Cerebellin_Synaptic_Org"/>
</dbReference>
<dbReference type="SUPFAM" id="SSF49842">
    <property type="entry name" value="TNF-like"/>
    <property type="match status" value="1"/>
</dbReference>
<keyword evidence="2" id="KW-0964">Secreted</keyword>
<dbReference type="PROSITE" id="PS50871">
    <property type="entry name" value="C1Q"/>
    <property type="match status" value="1"/>
</dbReference>
<dbReference type="GeneID" id="111109313"/>
<dbReference type="Gene3D" id="2.60.120.40">
    <property type="match status" value="1"/>
</dbReference>
<dbReference type="KEGG" id="cvn:111109313"/>
<dbReference type="GO" id="GO:0005576">
    <property type="term" value="C:extracellular region"/>
    <property type="evidence" value="ECO:0007669"/>
    <property type="project" value="UniProtKB-SubCell"/>
</dbReference>
<evidence type="ECO:0000256" key="1">
    <source>
        <dbReference type="ARBA" id="ARBA00004613"/>
    </source>
</evidence>
<feature type="domain" description="C1q" evidence="6">
    <location>
        <begin position="114"/>
        <end position="250"/>
    </location>
</feature>